<dbReference type="InterPro" id="IPR027417">
    <property type="entry name" value="P-loop_NTPase"/>
</dbReference>
<accession>A0A4D8QAT7</accession>
<evidence type="ECO:0000313" key="2">
    <source>
        <dbReference type="Proteomes" id="UP000298596"/>
    </source>
</evidence>
<name>A0A4D8QAT7_AZOBR</name>
<keyword evidence="1" id="KW-0614">Plasmid</keyword>
<evidence type="ECO:0000313" key="1">
    <source>
        <dbReference type="EMBL" id="QCO07408.1"/>
    </source>
</evidence>
<dbReference type="AlphaFoldDB" id="A0A4D8QAT7"/>
<dbReference type="Gene3D" id="3.40.50.300">
    <property type="entry name" value="P-loop containing nucleotide triphosphate hydrolases"/>
    <property type="match status" value="1"/>
</dbReference>
<dbReference type="Proteomes" id="UP000298596">
    <property type="component" value="Plasmid p6"/>
</dbReference>
<reference evidence="1 2" key="1">
    <citation type="submission" date="2018-09" db="EMBL/GenBank/DDBJ databases">
        <title>Whole genome based analysis of evolution and adaptive divergence in Indian and Brazilian strains of Azospirillum brasilense.</title>
        <authorList>
            <person name="Singh C."/>
            <person name="Tripathi A.K."/>
        </authorList>
    </citation>
    <scope>NUCLEOTIDE SEQUENCE [LARGE SCALE GENOMIC DNA]</scope>
    <source>
        <strain evidence="1 2">MTCC4036</strain>
        <plasmid evidence="1 2">p6</plasmid>
    </source>
</reference>
<proteinExistence type="predicted"/>
<geneLocation type="plasmid" evidence="1 2">
    <name>p6</name>
</geneLocation>
<protein>
    <recommendedName>
        <fullName evidence="3">Terminase</fullName>
    </recommendedName>
</protein>
<dbReference type="EMBL" id="CP032336">
    <property type="protein sequence ID" value="QCO07408.1"/>
    <property type="molecule type" value="Genomic_DNA"/>
</dbReference>
<gene>
    <name evidence="1" type="ORF">D3867_36660</name>
</gene>
<evidence type="ECO:0008006" key="3">
    <source>
        <dbReference type="Google" id="ProtNLM"/>
    </source>
</evidence>
<organism evidence="1 2">
    <name type="scientific">Azospirillum brasilense</name>
    <dbReference type="NCBI Taxonomy" id="192"/>
    <lineage>
        <taxon>Bacteria</taxon>
        <taxon>Pseudomonadati</taxon>
        <taxon>Pseudomonadota</taxon>
        <taxon>Alphaproteobacteria</taxon>
        <taxon>Rhodospirillales</taxon>
        <taxon>Azospirillaceae</taxon>
        <taxon>Azospirillum</taxon>
    </lineage>
</organism>
<dbReference type="Gene3D" id="3.30.420.240">
    <property type="match status" value="1"/>
</dbReference>
<sequence>MLTKAHLAHNVVDFVNDWCWTYDPREIGKDKSPFMPFDLFPKQVEFLWWLQECVENGDEWLVEKCRDAGASYLTVAFCVHRWLFHDAFKATFGSRVEDAVDKAGDPDSIFEKARIILKRLPLWMLPPGFDERRHSLYMRLINPANGSVISGQGGKNMGRGGRSSIYIVDEGAHIDQAEKVEAAIIGNADCRGWVSSVNGMGNLFYRKRQNDSVKVFTFRLEDDPRKTPEWIARKKASTDPVTWAQEYELDYGASAEGVCIPGPWVQAAVKLGKLLGDRLARWTSPTAPGVAGMDVGGGGKGKTVLVVRKGPVVRIPKSWNTPDNITTTHAALEETRQAGAGVMNYDPIGVGNTVTSTLKHANTDGLKVYPINVGDSPSDAEWPDGRKAKEMFANLKAELWWTVRCAFQRSHELLLFLEGQEGGCDHLLEDIIVLPDSKELTGQLPVPKWLKNEKGRIGIESKLSLARRGIPSPDFAEALVLTYAPEPIEDFVMPSVTPVFGGRGAGLLS</sequence>